<protein>
    <submittedName>
        <fullName evidence="2">Uncharacterized protein</fullName>
    </submittedName>
</protein>
<dbReference type="KEGG" id="scm:SCHCO_02634306"/>
<keyword evidence="1" id="KW-0175">Coiled coil</keyword>
<dbReference type="InParanoid" id="D8QBY8"/>
<evidence type="ECO:0000313" key="2">
    <source>
        <dbReference type="EMBL" id="EFI94836.1"/>
    </source>
</evidence>
<evidence type="ECO:0000313" key="3">
    <source>
        <dbReference type="Proteomes" id="UP000007431"/>
    </source>
</evidence>
<evidence type="ECO:0000256" key="1">
    <source>
        <dbReference type="SAM" id="Coils"/>
    </source>
</evidence>
<sequence length="604" mass="68774">MDESCGHSKFCANCGHPAAPSLIRWPQVDSHKWLSTLRAGHLPPDADRATLEKELDALRAAADAHERELDRIRTRMVNIQADVDRLSCFLQSPIRRLPDEVMEDILLWAWIASNSHASRGIPARKRHLQSAEDLPALCPSRVYAPPHVCAWWRRLVLNRPAPHPYYELATRDLVDFRKDDSAQGWCYAFPDNLGPTLARLPYPDLNIRIDNTKHGGRIFPTLDETNAHPERWRYAVLENVPCWIMQEVGEQHLPSLRYLHMSLGHDAEQDVGPALSAQERSLLLRNAPQLHSISLMKKQGLQMQCLPFTLPWSQLRQARLSNIPLAVSLEILAECKFLSSFVWWDERTANEVDLQDIMPSGRVVSDSVTELSVALEGLENTSLGNLLRWASMPSLANIEVAYAPTGLLVSFIKQSACRLTTLSLHASIYTMSSENFLVIFEAVPELERLSFLYDTYFEDDWMPQYEGETMSLFLHALSTALCHVQPHPSTAYRYLPRLNTFFFRCPERCDTSFLAMISLRGRSRRPDPRNLAKTAPLREVWLETPLNQEDVDFMRVLSLAQGFELYGLNTCSAMYDALLPHDWKPPLEVSRCALIDTRALLLST</sequence>
<reference evidence="2 3" key="1">
    <citation type="journal article" date="2010" name="Nat. Biotechnol.">
        <title>Genome sequence of the model mushroom Schizophyllum commune.</title>
        <authorList>
            <person name="Ohm R.A."/>
            <person name="de Jong J.F."/>
            <person name="Lugones L.G."/>
            <person name="Aerts A."/>
            <person name="Kothe E."/>
            <person name="Stajich J.E."/>
            <person name="de Vries R.P."/>
            <person name="Record E."/>
            <person name="Levasseur A."/>
            <person name="Baker S.E."/>
            <person name="Bartholomew K.A."/>
            <person name="Coutinho P.M."/>
            <person name="Erdmann S."/>
            <person name="Fowler T.J."/>
            <person name="Gathman A.C."/>
            <person name="Lombard V."/>
            <person name="Henrissat B."/>
            <person name="Knabe N."/>
            <person name="Kuees U."/>
            <person name="Lilly W.W."/>
            <person name="Lindquist E."/>
            <person name="Lucas S."/>
            <person name="Magnuson J.K."/>
            <person name="Piumi F."/>
            <person name="Raudaskoski M."/>
            <person name="Salamov A."/>
            <person name="Schmutz J."/>
            <person name="Schwarze F.W.M.R."/>
            <person name="vanKuyk P.A."/>
            <person name="Horton J.S."/>
            <person name="Grigoriev I.V."/>
            <person name="Woesten H.A.B."/>
        </authorList>
    </citation>
    <scope>NUCLEOTIDE SEQUENCE [LARGE SCALE GENOMIC DNA]</scope>
    <source>
        <strain evidence="3">H4-8 / FGSC 9210</strain>
    </source>
</reference>
<dbReference type="AlphaFoldDB" id="D8QBY8"/>
<gene>
    <name evidence="2" type="ORF">SCHCODRAFT_111396</name>
</gene>
<dbReference type="GeneID" id="9594092"/>
<feature type="non-terminal residue" evidence="2">
    <location>
        <position position="604"/>
    </location>
</feature>
<proteinExistence type="predicted"/>
<feature type="coiled-coil region" evidence="1">
    <location>
        <begin position="48"/>
        <end position="82"/>
    </location>
</feature>
<name>D8QBY8_SCHCM</name>
<dbReference type="VEuPathDB" id="FungiDB:SCHCODRAFT_02634306"/>
<dbReference type="EMBL" id="GL377309">
    <property type="protein sequence ID" value="EFI94836.1"/>
    <property type="molecule type" value="Genomic_DNA"/>
</dbReference>
<dbReference type="OrthoDB" id="2862803at2759"/>
<accession>D8QBY8</accession>
<organism evidence="3">
    <name type="scientific">Schizophyllum commune (strain H4-8 / FGSC 9210)</name>
    <name type="common">Split gill fungus</name>
    <dbReference type="NCBI Taxonomy" id="578458"/>
    <lineage>
        <taxon>Eukaryota</taxon>
        <taxon>Fungi</taxon>
        <taxon>Dikarya</taxon>
        <taxon>Basidiomycota</taxon>
        <taxon>Agaricomycotina</taxon>
        <taxon>Agaricomycetes</taxon>
        <taxon>Agaricomycetidae</taxon>
        <taxon>Agaricales</taxon>
        <taxon>Schizophyllaceae</taxon>
        <taxon>Schizophyllum</taxon>
    </lineage>
</organism>
<dbReference type="RefSeq" id="XP_003029739.1">
    <property type="nucleotide sequence ID" value="XM_003029693.1"/>
</dbReference>
<dbReference type="HOGENOM" id="CLU_034310_0_0_1"/>
<dbReference type="Proteomes" id="UP000007431">
    <property type="component" value="Unassembled WGS sequence"/>
</dbReference>
<keyword evidence="3" id="KW-1185">Reference proteome</keyword>